<dbReference type="RefSeq" id="WP_043452203.1">
    <property type="nucleotide sequence ID" value="NZ_JWTB01000018.1"/>
</dbReference>
<dbReference type="Proteomes" id="UP000031196">
    <property type="component" value="Unassembled WGS sequence"/>
</dbReference>
<dbReference type="SUPFAM" id="SSF54909">
    <property type="entry name" value="Dimeric alpha+beta barrel"/>
    <property type="match status" value="1"/>
</dbReference>
<gene>
    <name evidence="6" type="ORF">RM50_09625</name>
</gene>
<evidence type="ECO:0000313" key="6">
    <source>
        <dbReference type="EMBL" id="KIC66967.1"/>
    </source>
</evidence>
<dbReference type="PRINTS" id="PR00033">
    <property type="entry name" value="HTHASNC"/>
</dbReference>
<dbReference type="InterPro" id="IPR019887">
    <property type="entry name" value="Tscrpt_reg_AsnC/Lrp_C"/>
</dbReference>
<dbReference type="AlphaFoldDB" id="A0A0B4DE37"/>
<dbReference type="GO" id="GO:0043200">
    <property type="term" value="P:response to amino acid"/>
    <property type="evidence" value="ECO:0007669"/>
    <property type="project" value="TreeGrafter"/>
</dbReference>
<dbReference type="GO" id="GO:0043565">
    <property type="term" value="F:sequence-specific DNA binding"/>
    <property type="evidence" value="ECO:0007669"/>
    <property type="project" value="InterPro"/>
</dbReference>
<dbReference type="PANTHER" id="PTHR30154:SF45">
    <property type="entry name" value="TRANSCRIPTIONAL REGULATORY PROTEIN (PROBABLY ASNC-FAMILY)-RELATED"/>
    <property type="match status" value="1"/>
</dbReference>
<keyword evidence="3" id="KW-0804">Transcription</keyword>
<dbReference type="InterPro" id="IPR011008">
    <property type="entry name" value="Dimeric_a/b-barrel"/>
</dbReference>
<evidence type="ECO:0000256" key="1">
    <source>
        <dbReference type="ARBA" id="ARBA00023015"/>
    </source>
</evidence>
<protein>
    <submittedName>
        <fullName evidence="6">AsnC family transcriptional regulator</fullName>
    </submittedName>
</protein>
<keyword evidence="1" id="KW-0805">Transcription regulation</keyword>
<dbReference type="InterPro" id="IPR000485">
    <property type="entry name" value="AsnC-type_HTH_dom"/>
</dbReference>
<comment type="caution">
    <text evidence="6">The sequence shown here is derived from an EMBL/GenBank/DDBJ whole genome shotgun (WGS) entry which is preliminary data.</text>
</comment>
<evidence type="ECO:0000256" key="2">
    <source>
        <dbReference type="ARBA" id="ARBA00023125"/>
    </source>
</evidence>
<dbReference type="EMBL" id="JWTB01000018">
    <property type="protein sequence ID" value="KIC66967.1"/>
    <property type="molecule type" value="Genomic_DNA"/>
</dbReference>
<organism evidence="6 7">
    <name type="scientific">Pseudarthrobacter phenanthrenivorans</name>
    <name type="common">Arthrobacter phenanthrenivorans</name>
    <dbReference type="NCBI Taxonomy" id="361575"/>
    <lineage>
        <taxon>Bacteria</taxon>
        <taxon>Bacillati</taxon>
        <taxon>Actinomycetota</taxon>
        <taxon>Actinomycetes</taxon>
        <taxon>Micrococcales</taxon>
        <taxon>Micrococcaceae</taxon>
        <taxon>Pseudarthrobacter</taxon>
    </lineage>
</organism>
<dbReference type="SUPFAM" id="SSF46785">
    <property type="entry name" value="Winged helix' DNA-binding domain"/>
    <property type="match status" value="1"/>
</dbReference>
<keyword evidence="2" id="KW-0238">DNA-binding</keyword>
<dbReference type="OrthoDB" id="166264at2"/>
<dbReference type="GO" id="GO:0005829">
    <property type="term" value="C:cytosol"/>
    <property type="evidence" value="ECO:0007669"/>
    <property type="project" value="TreeGrafter"/>
</dbReference>
<name>A0A0B4DE37_PSEPS</name>
<evidence type="ECO:0000259" key="5">
    <source>
        <dbReference type="PROSITE" id="PS50956"/>
    </source>
</evidence>
<dbReference type="Gene3D" id="1.10.10.10">
    <property type="entry name" value="Winged helix-like DNA-binding domain superfamily/Winged helix DNA-binding domain"/>
    <property type="match status" value="1"/>
</dbReference>
<dbReference type="InterPro" id="IPR036388">
    <property type="entry name" value="WH-like_DNA-bd_sf"/>
</dbReference>
<dbReference type="PANTHER" id="PTHR30154">
    <property type="entry name" value="LEUCINE-RESPONSIVE REGULATORY PROTEIN"/>
    <property type="match status" value="1"/>
</dbReference>
<feature type="region of interest" description="Disordered" evidence="4">
    <location>
        <begin position="150"/>
        <end position="171"/>
    </location>
</feature>
<accession>A0A0B4DE37</accession>
<feature type="domain" description="HTH asnC-type" evidence="5">
    <location>
        <begin position="6"/>
        <end position="58"/>
    </location>
</feature>
<dbReference type="PROSITE" id="PS50956">
    <property type="entry name" value="HTH_ASNC_2"/>
    <property type="match status" value="1"/>
</dbReference>
<dbReference type="Pfam" id="PF13412">
    <property type="entry name" value="HTH_24"/>
    <property type="match status" value="1"/>
</dbReference>
<proteinExistence type="predicted"/>
<dbReference type="Gene3D" id="3.30.70.920">
    <property type="match status" value="1"/>
</dbReference>
<dbReference type="Pfam" id="PF01037">
    <property type="entry name" value="AsnC_trans_reg"/>
    <property type="match status" value="1"/>
</dbReference>
<dbReference type="SMART" id="SM00344">
    <property type="entry name" value="HTH_ASNC"/>
    <property type="match status" value="1"/>
</dbReference>
<evidence type="ECO:0000313" key="7">
    <source>
        <dbReference type="Proteomes" id="UP000031196"/>
    </source>
</evidence>
<dbReference type="InterPro" id="IPR036390">
    <property type="entry name" value="WH_DNA-bd_sf"/>
</dbReference>
<reference evidence="6 7" key="1">
    <citation type="submission" date="2014-12" db="EMBL/GenBank/DDBJ databases">
        <title>Genome sequencing of Arthrobacter phenanthrenivorans SWC37.</title>
        <authorList>
            <person name="Tan P.W."/>
            <person name="Chan K.-G."/>
        </authorList>
    </citation>
    <scope>NUCLEOTIDE SEQUENCE [LARGE SCALE GENOMIC DNA]</scope>
    <source>
        <strain evidence="6 7">SWC37</strain>
    </source>
</reference>
<evidence type="ECO:0000256" key="4">
    <source>
        <dbReference type="SAM" id="MobiDB-lite"/>
    </source>
</evidence>
<sequence>MDRASLDRIDQGILAELTRNARISHAELAAKVMLSRNAVRQRIDRMERQGYIQGYTVVTGAPGHGTVSAFLMVYRKDRVRGADVIAVLQSIPEVVLCDVVSGDFDLLVRVEARSLERIQEIWEQIAATPGVTDTVTAMTLSNYIRRDAAAKPAQPGNAPGQASLPVVSPGA</sequence>
<evidence type="ECO:0000256" key="3">
    <source>
        <dbReference type="ARBA" id="ARBA00023163"/>
    </source>
</evidence>
<dbReference type="InterPro" id="IPR019888">
    <property type="entry name" value="Tscrpt_reg_AsnC-like"/>
</dbReference>